<accession>A0A2P6SBB0</accession>
<dbReference type="STRING" id="74649.A0A2P6SBB0"/>
<dbReference type="Gene3D" id="3.30.479.30">
    <property type="entry name" value="Band 7 domain"/>
    <property type="match status" value="1"/>
</dbReference>
<dbReference type="SUPFAM" id="SSF117892">
    <property type="entry name" value="Band 7/SPFH domain"/>
    <property type="match status" value="1"/>
</dbReference>
<dbReference type="SMART" id="SM00244">
    <property type="entry name" value="PHB"/>
    <property type="match status" value="1"/>
</dbReference>
<name>A0A2P6SBB0_ROSCH</name>
<dbReference type="PANTHER" id="PTHR43327:SF10">
    <property type="entry name" value="STOMATIN-LIKE PROTEIN 2, MITOCHONDRIAL"/>
    <property type="match status" value="1"/>
</dbReference>
<dbReference type="AlphaFoldDB" id="A0A2P6SBB0"/>
<dbReference type="Proteomes" id="UP000238479">
    <property type="component" value="Chromosome 1"/>
</dbReference>
<dbReference type="InterPro" id="IPR001107">
    <property type="entry name" value="Band_7"/>
</dbReference>
<dbReference type="InterPro" id="IPR050710">
    <property type="entry name" value="Band7/mec-2_domain"/>
</dbReference>
<dbReference type="InterPro" id="IPR036013">
    <property type="entry name" value="Band_7/SPFH_dom_sf"/>
</dbReference>
<protein>
    <submittedName>
        <fullName evidence="2">Putative Band 7 domain-containing protein</fullName>
    </submittedName>
</protein>
<reference evidence="2 3" key="1">
    <citation type="journal article" date="2018" name="Nat. Genet.">
        <title>The Rosa genome provides new insights in the design of modern roses.</title>
        <authorList>
            <person name="Bendahmane M."/>
        </authorList>
    </citation>
    <scope>NUCLEOTIDE SEQUENCE [LARGE SCALE GENOMIC DNA]</scope>
    <source>
        <strain evidence="3">cv. Old Blush</strain>
    </source>
</reference>
<comment type="caution">
    <text evidence="2">The sequence shown here is derived from an EMBL/GenBank/DDBJ whole genome shotgun (WGS) entry which is preliminary data.</text>
</comment>
<dbReference type="Gramene" id="PRQ55980">
    <property type="protein sequence ID" value="PRQ55980"/>
    <property type="gene ID" value="RchiOBHm_Chr1g0330661"/>
</dbReference>
<evidence type="ECO:0000259" key="1">
    <source>
        <dbReference type="SMART" id="SM00244"/>
    </source>
</evidence>
<evidence type="ECO:0000313" key="2">
    <source>
        <dbReference type="EMBL" id="PRQ55980.1"/>
    </source>
</evidence>
<feature type="domain" description="Band 7" evidence="1">
    <location>
        <begin position="14"/>
        <end position="170"/>
    </location>
</feature>
<keyword evidence="3" id="KW-1185">Reference proteome</keyword>
<dbReference type="EMBL" id="PDCK01000039">
    <property type="protein sequence ID" value="PRQ55980.1"/>
    <property type="molecule type" value="Genomic_DNA"/>
</dbReference>
<dbReference type="PANTHER" id="PTHR43327">
    <property type="entry name" value="STOMATIN-LIKE PROTEIN 2, MITOCHONDRIAL"/>
    <property type="match status" value="1"/>
</dbReference>
<proteinExistence type="predicted"/>
<gene>
    <name evidence="2" type="ORF">RchiOBHm_Chr1g0330661</name>
</gene>
<evidence type="ECO:0000313" key="3">
    <source>
        <dbReference type="Proteomes" id="UP000238479"/>
    </source>
</evidence>
<organism evidence="2 3">
    <name type="scientific">Rosa chinensis</name>
    <name type="common">China rose</name>
    <dbReference type="NCBI Taxonomy" id="74649"/>
    <lineage>
        <taxon>Eukaryota</taxon>
        <taxon>Viridiplantae</taxon>
        <taxon>Streptophyta</taxon>
        <taxon>Embryophyta</taxon>
        <taxon>Tracheophyta</taxon>
        <taxon>Spermatophyta</taxon>
        <taxon>Magnoliopsida</taxon>
        <taxon>eudicotyledons</taxon>
        <taxon>Gunneridae</taxon>
        <taxon>Pentapetalae</taxon>
        <taxon>rosids</taxon>
        <taxon>fabids</taxon>
        <taxon>Rosales</taxon>
        <taxon>Rosaceae</taxon>
        <taxon>Rosoideae</taxon>
        <taxon>Rosoideae incertae sedis</taxon>
        <taxon>Rosa</taxon>
    </lineage>
</organism>
<sequence>MQAAAVSEMPRKIWVFGCGPKDHAYVIEFIDQYWETLMPGESVFLFPWMGTIAHVQCSNEKQLIVPDHTVFTNDLCPVTISGLVSLKIEDVTRASYLPENPMATAIRFAQTAMRSAVGKVAYDKLHLETRYINNFILNELSIRFYLLGLRCLQFDIKLPQEVLEGMDIRAAVKRIKRIKGIDGVILDESQKEELHGLHQALSKNVEETSGTRAAA</sequence>